<dbReference type="PANTHER" id="PTHR33306:SF24">
    <property type="entry name" value="TRANSMEMBRANE PROTEIN"/>
    <property type="match status" value="1"/>
</dbReference>
<evidence type="ECO:0000313" key="3">
    <source>
        <dbReference type="Proteomes" id="UP000241394"/>
    </source>
</evidence>
<dbReference type="PANTHER" id="PTHR33306">
    <property type="entry name" value="EXPRESSED PROTEIN-RELATED-RELATED"/>
    <property type="match status" value="1"/>
</dbReference>
<keyword evidence="1" id="KW-0472">Membrane</keyword>
<organism evidence="2 3">
    <name type="scientific">Actinidia chinensis var. chinensis</name>
    <name type="common">Chinese soft-hair kiwi</name>
    <dbReference type="NCBI Taxonomy" id="1590841"/>
    <lineage>
        <taxon>Eukaryota</taxon>
        <taxon>Viridiplantae</taxon>
        <taxon>Streptophyta</taxon>
        <taxon>Embryophyta</taxon>
        <taxon>Tracheophyta</taxon>
        <taxon>Spermatophyta</taxon>
        <taxon>Magnoliopsida</taxon>
        <taxon>eudicotyledons</taxon>
        <taxon>Gunneridae</taxon>
        <taxon>Pentapetalae</taxon>
        <taxon>asterids</taxon>
        <taxon>Ericales</taxon>
        <taxon>Actinidiaceae</taxon>
        <taxon>Actinidia</taxon>
    </lineage>
</organism>
<dbReference type="FunCoup" id="A0A2R6P8F4">
    <property type="interactions" value="15"/>
</dbReference>
<feature type="transmembrane region" description="Helical" evidence="1">
    <location>
        <begin position="90"/>
        <end position="113"/>
    </location>
</feature>
<dbReference type="InParanoid" id="A0A2R6P8F4"/>
<dbReference type="EMBL" id="NKQK01000028">
    <property type="protein sequence ID" value="PSR86883.1"/>
    <property type="molecule type" value="Genomic_DNA"/>
</dbReference>
<feature type="transmembrane region" description="Helical" evidence="1">
    <location>
        <begin position="12"/>
        <end position="40"/>
    </location>
</feature>
<feature type="transmembrane region" description="Helical" evidence="1">
    <location>
        <begin position="52"/>
        <end position="70"/>
    </location>
</feature>
<reference evidence="3" key="2">
    <citation type="journal article" date="2018" name="BMC Genomics">
        <title>A manually annotated Actinidia chinensis var. chinensis (kiwifruit) genome highlights the challenges associated with draft genomes and gene prediction in plants.</title>
        <authorList>
            <person name="Pilkington S.M."/>
            <person name="Crowhurst R."/>
            <person name="Hilario E."/>
            <person name="Nardozza S."/>
            <person name="Fraser L."/>
            <person name="Peng Y."/>
            <person name="Gunaseelan K."/>
            <person name="Simpson R."/>
            <person name="Tahir J."/>
            <person name="Deroles S.C."/>
            <person name="Templeton K."/>
            <person name="Luo Z."/>
            <person name="Davy M."/>
            <person name="Cheng C."/>
            <person name="McNeilage M."/>
            <person name="Scaglione D."/>
            <person name="Liu Y."/>
            <person name="Zhang Q."/>
            <person name="Datson P."/>
            <person name="De Silva N."/>
            <person name="Gardiner S.E."/>
            <person name="Bassett H."/>
            <person name="Chagne D."/>
            <person name="McCallum J."/>
            <person name="Dzierzon H."/>
            <person name="Deng C."/>
            <person name="Wang Y.Y."/>
            <person name="Barron L."/>
            <person name="Manako K."/>
            <person name="Bowen J."/>
            <person name="Foster T.M."/>
            <person name="Erridge Z.A."/>
            <person name="Tiffin H."/>
            <person name="Waite C.N."/>
            <person name="Davies K.M."/>
            <person name="Grierson E.P."/>
            <person name="Laing W.A."/>
            <person name="Kirk R."/>
            <person name="Chen X."/>
            <person name="Wood M."/>
            <person name="Montefiori M."/>
            <person name="Brummell D.A."/>
            <person name="Schwinn K.E."/>
            <person name="Catanach A."/>
            <person name="Fullerton C."/>
            <person name="Li D."/>
            <person name="Meiyalaghan S."/>
            <person name="Nieuwenhuizen N."/>
            <person name="Read N."/>
            <person name="Prakash R."/>
            <person name="Hunter D."/>
            <person name="Zhang H."/>
            <person name="McKenzie M."/>
            <person name="Knabel M."/>
            <person name="Harris A."/>
            <person name="Allan A.C."/>
            <person name="Gleave A."/>
            <person name="Chen A."/>
            <person name="Janssen B.J."/>
            <person name="Plunkett B."/>
            <person name="Ampomah-Dwamena C."/>
            <person name="Voogd C."/>
            <person name="Leif D."/>
            <person name="Lafferty D."/>
            <person name="Souleyre E.J.F."/>
            <person name="Varkonyi-Gasic E."/>
            <person name="Gambi F."/>
            <person name="Hanley J."/>
            <person name="Yao J.L."/>
            <person name="Cheung J."/>
            <person name="David K.M."/>
            <person name="Warren B."/>
            <person name="Marsh K."/>
            <person name="Snowden K.C."/>
            <person name="Lin-Wang K."/>
            <person name="Brian L."/>
            <person name="Martinez-Sanchez M."/>
            <person name="Wang M."/>
            <person name="Ileperuma N."/>
            <person name="Macnee N."/>
            <person name="Campin R."/>
            <person name="McAtee P."/>
            <person name="Drummond R.S.M."/>
            <person name="Espley R.V."/>
            <person name="Ireland H.S."/>
            <person name="Wu R."/>
            <person name="Atkinson R.G."/>
            <person name="Karunairetnam S."/>
            <person name="Bulley S."/>
            <person name="Chunkath S."/>
            <person name="Hanley Z."/>
            <person name="Storey R."/>
            <person name="Thrimawithana A.H."/>
            <person name="Thomson S."/>
            <person name="David C."/>
            <person name="Testolin R."/>
            <person name="Huang H."/>
            <person name="Hellens R.P."/>
            <person name="Schaffer R.J."/>
        </authorList>
    </citation>
    <scope>NUCLEOTIDE SEQUENCE [LARGE SCALE GENOMIC DNA]</scope>
    <source>
        <strain evidence="3">cv. Red5</strain>
    </source>
</reference>
<dbReference type="AlphaFoldDB" id="A0A2R6P8F4"/>
<dbReference type="OMA" id="DFQERWF"/>
<gene>
    <name evidence="2" type="ORF">CEY00_Acc32512</name>
</gene>
<dbReference type="STRING" id="1590841.A0A2R6P8F4"/>
<reference evidence="2 3" key="1">
    <citation type="submission" date="2017-07" db="EMBL/GenBank/DDBJ databases">
        <title>An improved, manually edited Actinidia chinensis var. chinensis (kiwifruit) genome highlights the challenges associated with draft genomes and gene prediction in plants.</title>
        <authorList>
            <person name="Pilkington S."/>
            <person name="Crowhurst R."/>
            <person name="Hilario E."/>
            <person name="Nardozza S."/>
            <person name="Fraser L."/>
            <person name="Peng Y."/>
            <person name="Gunaseelan K."/>
            <person name="Simpson R."/>
            <person name="Tahir J."/>
            <person name="Deroles S."/>
            <person name="Templeton K."/>
            <person name="Luo Z."/>
            <person name="Davy M."/>
            <person name="Cheng C."/>
            <person name="Mcneilage M."/>
            <person name="Scaglione D."/>
            <person name="Liu Y."/>
            <person name="Zhang Q."/>
            <person name="Datson P."/>
            <person name="De Silva N."/>
            <person name="Gardiner S."/>
            <person name="Bassett H."/>
            <person name="Chagne D."/>
            <person name="Mccallum J."/>
            <person name="Dzierzon H."/>
            <person name="Deng C."/>
            <person name="Wang Y.-Y."/>
            <person name="Barron N."/>
            <person name="Manako K."/>
            <person name="Bowen J."/>
            <person name="Foster T."/>
            <person name="Erridge Z."/>
            <person name="Tiffin H."/>
            <person name="Waite C."/>
            <person name="Davies K."/>
            <person name="Grierson E."/>
            <person name="Laing W."/>
            <person name="Kirk R."/>
            <person name="Chen X."/>
            <person name="Wood M."/>
            <person name="Montefiori M."/>
            <person name="Brummell D."/>
            <person name="Schwinn K."/>
            <person name="Catanach A."/>
            <person name="Fullerton C."/>
            <person name="Li D."/>
            <person name="Meiyalaghan S."/>
            <person name="Nieuwenhuizen N."/>
            <person name="Read N."/>
            <person name="Prakash R."/>
            <person name="Hunter D."/>
            <person name="Zhang H."/>
            <person name="Mckenzie M."/>
            <person name="Knabel M."/>
            <person name="Harris A."/>
            <person name="Allan A."/>
            <person name="Chen A."/>
            <person name="Janssen B."/>
            <person name="Plunkett B."/>
            <person name="Dwamena C."/>
            <person name="Voogd C."/>
            <person name="Leif D."/>
            <person name="Lafferty D."/>
            <person name="Souleyre E."/>
            <person name="Varkonyi-Gasic E."/>
            <person name="Gambi F."/>
            <person name="Hanley J."/>
            <person name="Yao J.-L."/>
            <person name="Cheung J."/>
            <person name="David K."/>
            <person name="Warren B."/>
            <person name="Marsh K."/>
            <person name="Snowden K."/>
            <person name="Lin-Wang K."/>
            <person name="Brian L."/>
            <person name="Martinez-Sanchez M."/>
            <person name="Wang M."/>
            <person name="Ileperuma N."/>
            <person name="Macnee N."/>
            <person name="Campin R."/>
            <person name="Mcatee P."/>
            <person name="Drummond R."/>
            <person name="Espley R."/>
            <person name="Ireland H."/>
            <person name="Wu R."/>
            <person name="Atkinson R."/>
            <person name="Karunairetnam S."/>
            <person name="Bulley S."/>
            <person name="Chunkath S."/>
            <person name="Hanley Z."/>
            <person name="Storey R."/>
            <person name="Thrimawithana A."/>
            <person name="Thomson S."/>
            <person name="David C."/>
            <person name="Testolin R."/>
        </authorList>
    </citation>
    <scope>NUCLEOTIDE SEQUENCE [LARGE SCALE GENOMIC DNA]</scope>
    <source>
        <strain evidence="3">cv. Red5</strain>
        <tissue evidence="2">Young leaf</tissue>
    </source>
</reference>
<dbReference type="GO" id="GO:0006979">
    <property type="term" value="P:response to oxidative stress"/>
    <property type="evidence" value="ECO:0007669"/>
    <property type="project" value="EnsemblPlants"/>
</dbReference>
<evidence type="ECO:0000256" key="1">
    <source>
        <dbReference type="SAM" id="Phobius"/>
    </source>
</evidence>
<dbReference type="Gramene" id="PSR86883">
    <property type="protein sequence ID" value="PSR86883"/>
    <property type="gene ID" value="CEY00_Acc32512"/>
</dbReference>
<name>A0A2R6P8F4_ACTCC</name>
<keyword evidence="3" id="KW-1185">Reference proteome</keyword>
<keyword evidence="1" id="KW-1133">Transmembrane helix</keyword>
<protein>
    <submittedName>
        <fullName evidence="2">Pentatricopeptide repeat-containing protein</fullName>
    </submittedName>
</protein>
<keyword evidence="1" id="KW-0812">Transmembrane</keyword>
<dbReference type="OrthoDB" id="683410at2759"/>
<proteinExistence type="predicted"/>
<sequence length="127" mass="15025">MARYHNSSYYDYLQYFSLPTHLCFFLGVVFLILGLTWYINYESMFEDFMDQLKLFLILSPIFLLLLVHWLSSADRQRVPFVISLPERESLHRAGGSPWGVAALLVFLLCMISYQSKFHESWFPLLSR</sequence>
<comment type="caution">
    <text evidence="2">The sequence shown here is derived from an EMBL/GenBank/DDBJ whole genome shotgun (WGS) entry which is preliminary data.</text>
</comment>
<evidence type="ECO:0000313" key="2">
    <source>
        <dbReference type="EMBL" id="PSR86883.1"/>
    </source>
</evidence>
<accession>A0A2R6P8F4</accession>
<dbReference type="Proteomes" id="UP000241394">
    <property type="component" value="Chromosome LG28"/>
</dbReference>